<evidence type="ECO:0000313" key="4">
    <source>
        <dbReference type="EMBL" id="MBN8742950.1"/>
    </source>
</evidence>
<comment type="similarity">
    <text evidence="1">Belongs to the UbiJ family.</text>
</comment>
<dbReference type="PANTHER" id="PTHR38693">
    <property type="entry name" value="UBIQUINONE BIOSYNTHESIS PROTEIN UBIJ"/>
    <property type="match status" value="1"/>
</dbReference>
<dbReference type="EMBL" id="JAFKMR010000009">
    <property type="protein sequence ID" value="MBN8742950.1"/>
    <property type="molecule type" value="Genomic_DNA"/>
</dbReference>
<gene>
    <name evidence="1" type="primary">ubiJ</name>
    <name evidence="4" type="ORF">J0I24_01435</name>
</gene>
<dbReference type="InterPro" id="IPR003033">
    <property type="entry name" value="SCP2_sterol-bd_dom"/>
</dbReference>
<evidence type="ECO:0000259" key="3">
    <source>
        <dbReference type="Pfam" id="PF02036"/>
    </source>
</evidence>
<name>A0A8I1MSC9_THIA3</name>
<dbReference type="HAMAP" id="MF_02215">
    <property type="entry name" value="UbiJ"/>
    <property type="match status" value="1"/>
</dbReference>
<comment type="subcellular location">
    <subcellularLocation>
        <location evidence="1">Cytoplasm</location>
    </subcellularLocation>
</comment>
<dbReference type="UniPathway" id="UPA00232"/>
<accession>A0A8I1MSC9</accession>
<dbReference type="RefSeq" id="WP_276727095.1">
    <property type="nucleotide sequence ID" value="NZ_JAFKMR010000009.1"/>
</dbReference>
<protein>
    <recommendedName>
        <fullName evidence="1">Ubiquinone biosynthesis accessory factor UbiJ</fullName>
    </recommendedName>
</protein>
<dbReference type="AlphaFoldDB" id="A0A8I1MSC9"/>
<organism evidence="4 5">
    <name type="scientific">Thiomonas arsenitoxydans (strain DSM 22701 / CIP 110005 / 3As)</name>
    <dbReference type="NCBI Taxonomy" id="426114"/>
    <lineage>
        <taxon>Bacteria</taxon>
        <taxon>Pseudomonadati</taxon>
        <taxon>Pseudomonadota</taxon>
        <taxon>Betaproteobacteria</taxon>
        <taxon>Burkholderiales</taxon>
        <taxon>Thiomonas</taxon>
    </lineage>
</organism>
<dbReference type="Proteomes" id="UP000664800">
    <property type="component" value="Unassembled WGS sequence"/>
</dbReference>
<dbReference type="InterPro" id="IPR038989">
    <property type="entry name" value="UbiJ"/>
</dbReference>
<dbReference type="GO" id="GO:0006744">
    <property type="term" value="P:ubiquinone biosynthetic process"/>
    <property type="evidence" value="ECO:0007669"/>
    <property type="project" value="UniProtKB-UniRule"/>
</dbReference>
<comment type="caution">
    <text evidence="4">The sequence shown here is derived from an EMBL/GenBank/DDBJ whole genome shotgun (WGS) entry which is preliminary data.</text>
</comment>
<evidence type="ECO:0000313" key="5">
    <source>
        <dbReference type="Proteomes" id="UP000664800"/>
    </source>
</evidence>
<keyword evidence="1" id="KW-0831">Ubiquinone biosynthesis</keyword>
<proteinExistence type="inferred from homology"/>
<keyword evidence="2" id="KW-0175">Coiled coil</keyword>
<comment type="function">
    <text evidence="1">Required for ubiquinone (coenzyme Q) biosynthesis. Binds hydrophobic ubiquinone biosynthetic intermediates via its SCP2 domain and is essential for the stability of the Ubi complex. May constitute a docking platform where Ubi enzymes assemble and access their SCP2-bound polyprenyl substrates.</text>
</comment>
<comment type="pathway">
    <text evidence="1">Cofactor biosynthesis; ubiquinone biosynthesis.</text>
</comment>
<dbReference type="GO" id="GO:0005737">
    <property type="term" value="C:cytoplasm"/>
    <property type="evidence" value="ECO:0007669"/>
    <property type="project" value="UniProtKB-SubCell"/>
</dbReference>
<evidence type="ECO:0000256" key="1">
    <source>
        <dbReference type="HAMAP-Rule" id="MF_02215"/>
    </source>
</evidence>
<keyword evidence="1" id="KW-0963">Cytoplasm</keyword>
<reference evidence="4" key="1">
    <citation type="submission" date="2021-02" db="EMBL/GenBank/DDBJ databases">
        <title>Thiocyanate and organic carbon inputs drive convergent selection for specific autotrophic Afipia and Thiobacillus strains within complex microbiomes.</title>
        <authorList>
            <person name="Huddy R.J."/>
            <person name="Sachdeva R."/>
            <person name="Kadzinga F."/>
            <person name="Kantor R.S."/>
            <person name="Harrison S.T.L."/>
            <person name="Banfield J.F."/>
        </authorList>
    </citation>
    <scope>NUCLEOTIDE SEQUENCE</scope>
    <source>
        <strain evidence="4">SCN18_13_7_16_R3_B_64_19</strain>
    </source>
</reference>
<dbReference type="PANTHER" id="PTHR38693:SF1">
    <property type="entry name" value="UBIQUINONE BIOSYNTHESIS ACCESSORY FACTOR UBIJ"/>
    <property type="match status" value="1"/>
</dbReference>
<feature type="coiled-coil region" evidence="2">
    <location>
        <begin position="179"/>
        <end position="213"/>
    </location>
</feature>
<feature type="domain" description="SCP2" evidence="3">
    <location>
        <begin position="28"/>
        <end position="123"/>
    </location>
</feature>
<evidence type="ECO:0000256" key="2">
    <source>
        <dbReference type="SAM" id="Coils"/>
    </source>
</evidence>
<dbReference type="Pfam" id="PF02036">
    <property type="entry name" value="SCP2"/>
    <property type="match status" value="1"/>
</dbReference>
<sequence>MRIPDLQPLIPDRTSLVHRLQYLVLPALNHLLASDPRAQGKLGAHAGKTVVFTALGVDLPWEIEPQGLLRTATSTALGNDEADLHITLDLDALREAIAKRAPLNLTGARITGDAELAQTLSWLMTHVRWDAEDDLAQLVGDIPAHRISRAGQKLAAQGQQAWTRAHDDARDWFAASPRALVSRGELAQMQEQVRELRDQAARLEKRLALLRKQSSAREN</sequence>